<proteinExistence type="predicted"/>
<feature type="compositionally biased region" description="Basic and acidic residues" evidence="1">
    <location>
        <begin position="58"/>
        <end position="74"/>
    </location>
</feature>
<evidence type="ECO:0000313" key="3">
    <source>
        <dbReference type="Proteomes" id="UP000315082"/>
    </source>
</evidence>
<reference evidence="2 3" key="1">
    <citation type="submission" date="2019-02" db="EMBL/GenBank/DDBJ databases">
        <title>Deep-cultivation of Planctomycetes and their phenomic and genomic characterization uncovers novel biology.</title>
        <authorList>
            <person name="Wiegand S."/>
            <person name="Jogler M."/>
            <person name="Boedeker C."/>
            <person name="Pinto D."/>
            <person name="Vollmers J."/>
            <person name="Rivas-Marin E."/>
            <person name="Kohn T."/>
            <person name="Peeters S.H."/>
            <person name="Heuer A."/>
            <person name="Rast P."/>
            <person name="Oberbeckmann S."/>
            <person name="Bunk B."/>
            <person name="Jeske O."/>
            <person name="Meyerdierks A."/>
            <person name="Storesund J.E."/>
            <person name="Kallscheuer N."/>
            <person name="Luecker S."/>
            <person name="Lage O.M."/>
            <person name="Pohl T."/>
            <person name="Merkel B.J."/>
            <person name="Hornburger P."/>
            <person name="Mueller R.-W."/>
            <person name="Bruemmer F."/>
            <person name="Labrenz M."/>
            <person name="Spormann A.M."/>
            <person name="Op den Camp H."/>
            <person name="Overmann J."/>
            <person name="Amann R."/>
            <person name="Jetten M.S.M."/>
            <person name="Mascher T."/>
            <person name="Medema M.H."/>
            <person name="Devos D.P."/>
            <person name="Kaster A.-K."/>
            <person name="Ovreas L."/>
            <person name="Rohde M."/>
            <person name="Galperin M.Y."/>
            <person name="Jogler C."/>
        </authorList>
    </citation>
    <scope>NUCLEOTIDE SEQUENCE [LARGE SCALE GENOMIC DNA]</scope>
    <source>
        <strain evidence="2 3">Poly24</strain>
    </source>
</reference>
<feature type="region of interest" description="Disordered" evidence="1">
    <location>
        <begin position="38"/>
        <end position="74"/>
    </location>
</feature>
<gene>
    <name evidence="2" type="ORF">Poly24_52680</name>
</gene>
<evidence type="ECO:0000313" key="2">
    <source>
        <dbReference type="EMBL" id="QDV71531.1"/>
    </source>
</evidence>
<organism evidence="2 3">
    <name type="scientific">Rosistilla carotiformis</name>
    <dbReference type="NCBI Taxonomy" id="2528017"/>
    <lineage>
        <taxon>Bacteria</taxon>
        <taxon>Pseudomonadati</taxon>
        <taxon>Planctomycetota</taxon>
        <taxon>Planctomycetia</taxon>
        <taxon>Pirellulales</taxon>
        <taxon>Pirellulaceae</taxon>
        <taxon>Rosistilla</taxon>
    </lineage>
</organism>
<protein>
    <submittedName>
        <fullName evidence="2">Uncharacterized protein</fullName>
    </submittedName>
</protein>
<dbReference type="Proteomes" id="UP000315082">
    <property type="component" value="Chromosome"/>
</dbReference>
<keyword evidence="3" id="KW-1185">Reference proteome</keyword>
<dbReference type="AlphaFoldDB" id="A0A518K163"/>
<dbReference type="KEGG" id="rcf:Poly24_52680"/>
<evidence type="ECO:0000256" key="1">
    <source>
        <dbReference type="SAM" id="MobiDB-lite"/>
    </source>
</evidence>
<dbReference type="EMBL" id="CP036348">
    <property type="protein sequence ID" value="QDV71531.1"/>
    <property type="molecule type" value="Genomic_DNA"/>
</dbReference>
<name>A0A518K163_9BACT</name>
<accession>A0A518K163</accession>
<sequence length="74" mass="8407">MIQKSKTTDTTVDDIHRTRREISESFAGDLHAIVEDARQRQATSGRPLWQPPANDQPNDSRIETKVSDTDNRTT</sequence>
<dbReference type="OrthoDB" id="289270at2"/>